<dbReference type="EC" id="3.4.24.56" evidence="1"/>
<reference evidence="1" key="1">
    <citation type="submission" date="2022-04" db="EMBL/GenBank/DDBJ databases">
        <title>Genome of the entomopathogenic fungus Entomophthora muscae.</title>
        <authorList>
            <person name="Elya C."/>
            <person name="Lovett B.R."/>
            <person name="Lee E."/>
            <person name="Macias A.M."/>
            <person name="Hajek A.E."/>
            <person name="De Bivort B.L."/>
            <person name="Kasson M.T."/>
            <person name="De Fine Licht H.H."/>
            <person name="Stajich J.E."/>
        </authorList>
    </citation>
    <scope>NUCLEOTIDE SEQUENCE</scope>
    <source>
        <strain evidence="1">Berkeley</strain>
    </source>
</reference>
<comment type="caution">
    <text evidence="1">The sequence shown here is derived from an EMBL/GenBank/DDBJ whole genome shotgun (WGS) entry which is preliminary data.</text>
</comment>
<keyword evidence="2" id="KW-1185">Reference proteome</keyword>
<gene>
    <name evidence="1" type="primary">STE23_49</name>
    <name evidence="1" type="ORF">DSO57_1024806</name>
</gene>
<keyword evidence="1" id="KW-0645">Protease</keyword>
<sequence length="178" mass="20147">MDKAYSSQKSNSGLVYESLCLPIIKSANDKREYHTIRLSNKMEVLLISDPEADKSAAALDVIVGSQSDPVELPGLAHFCEHLLFMGNEKYPKENEYSEYLSENGGLSNAFTSFDHTNYYFEVGSSHLEGALDRFSQFFISSLFSESCTEREIKAVDSENKKNLQSDNWRIFSTPEIFK</sequence>
<protein>
    <submittedName>
        <fullName evidence="1">Metalloprotease</fullName>
        <ecNumber evidence="1">3.4.24.56</ecNumber>
    </submittedName>
</protein>
<evidence type="ECO:0000313" key="1">
    <source>
        <dbReference type="EMBL" id="KAJ9080453.1"/>
    </source>
</evidence>
<dbReference type="Proteomes" id="UP001165960">
    <property type="component" value="Unassembled WGS sequence"/>
</dbReference>
<name>A0ACC2U0E6_9FUNG</name>
<dbReference type="EMBL" id="QTSX02001556">
    <property type="protein sequence ID" value="KAJ9080453.1"/>
    <property type="molecule type" value="Genomic_DNA"/>
</dbReference>
<keyword evidence="1" id="KW-0482">Metalloprotease</keyword>
<keyword evidence="1" id="KW-0378">Hydrolase</keyword>
<evidence type="ECO:0000313" key="2">
    <source>
        <dbReference type="Proteomes" id="UP001165960"/>
    </source>
</evidence>
<accession>A0ACC2U0E6</accession>
<proteinExistence type="predicted"/>
<organism evidence="1 2">
    <name type="scientific">Entomophthora muscae</name>
    <dbReference type="NCBI Taxonomy" id="34485"/>
    <lineage>
        <taxon>Eukaryota</taxon>
        <taxon>Fungi</taxon>
        <taxon>Fungi incertae sedis</taxon>
        <taxon>Zoopagomycota</taxon>
        <taxon>Entomophthoromycotina</taxon>
        <taxon>Entomophthoromycetes</taxon>
        <taxon>Entomophthorales</taxon>
        <taxon>Entomophthoraceae</taxon>
        <taxon>Entomophthora</taxon>
    </lineage>
</organism>